<dbReference type="AlphaFoldDB" id="A0AAD8L533"/>
<keyword evidence="3" id="KW-1185">Reference proteome</keyword>
<reference evidence="2" key="1">
    <citation type="journal article" date="2023" name="bioRxiv">
        <title>Improved chromosome-level genome assembly for marigold (Tagetes erecta).</title>
        <authorList>
            <person name="Jiang F."/>
            <person name="Yuan L."/>
            <person name="Wang S."/>
            <person name="Wang H."/>
            <person name="Xu D."/>
            <person name="Wang A."/>
            <person name="Fan W."/>
        </authorList>
    </citation>
    <scope>NUCLEOTIDE SEQUENCE</scope>
    <source>
        <strain evidence="2">WSJ</strain>
        <tissue evidence="2">Leaf</tissue>
    </source>
</reference>
<feature type="transmembrane region" description="Helical" evidence="1">
    <location>
        <begin position="6"/>
        <end position="24"/>
    </location>
</feature>
<dbReference type="Proteomes" id="UP001229421">
    <property type="component" value="Unassembled WGS sequence"/>
</dbReference>
<organism evidence="2 3">
    <name type="scientific">Tagetes erecta</name>
    <name type="common">African marigold</name>
    <dbReference type="NCBI Taxonomy" id="13708"/>
    <lineage>
        <taxon>Eukaryota</taxon>
        <taxon>Viridiplantae</taxon>
        <taxon>Streptophyta</taxon>
        <taxon>Embryophyta</taxon>
        <taxon>Tracheophyta</taxon>
        <taxon>Spermatophyta</taxon>
        <taxon>Magnoliopsida</taxon>
        <taxon>eudicotyledons</taxon>
        <taxon>Gunneridae</taxon>
        <taxon>Pentapetalae</taxon>
        <taxon>asterids</taxon>
        <taxon>campanulids</taxon>
        <taxon>Asterales</taxon>
        <taxon>Asteraceae</taxon>
        <taxon>Asteroideae</taxon>
        <taxon>Heliantheae alliance</taxon>
        <taxon>Tageteae</taxon>
        <taxon>Tagetes</taxon>
    </lineage>
</organism>
<accession>A0AAD8L533</accession>
<proteinExistence type="predicted"/>
<evidence type="ECO:0000256" key="1">
    <source>
        <dbReference type="SAM" id="Phobius"/>
    </source>
</evidence>
<keyword evidence="1" id="KW-0812">Transmembrane</keyword>
<gene>
    <name evidence="2" type="ORF">QVD17_00432</name>
</gene>
<keyword evidence="1" id="KW-1133">Transmembrane helix</keyword>
<protein>
    <submittedName>
        <fullName evidence="2">Uncharacterized protein</fullName>
    </submittedName>
</protein>
<comment type="caution">
    <text evidence="2">The sequence shown here is derived from an EMBL/GenBank/DDBJ whole genome shotgun (WGS) entry which is preliminary data.</text>
</comment>
<dbReference type="EMBL" id="JAUHHV010000001">
    <property type="protein sequence ID" value="KAK1434683.1"/>
    <property type="molecule type" value="Genomic_DNA"/>
</dbReference>
<name>A0AAD8L533_TARER</name>
<evidence type="ECO:0000313" key="3">
    <source>
        <dbReference type="Proteomes" id="UP001229421"/>
    </source>
</evidence>
<sequence>MASTTTTIILFLIVISMTTVEIRFTKVQFDPRPIIPFDEFGFTYLCTSIQSHSPEKIKLDADEDEVEIDGSTGDRYVQFRFKNVCLIRENIKMVVEVIETANHNKGECWWWHQILVEKWWREDSDDDDGEYFIIVITFKDDGKMTRLPSHVRHMV</sequence>
<evidence type="ECO:0000313" key="2">
    <source>
        <dbReference type="EMBL" id="KAK1434683.1"/>
    </source>
</evidence>
<keyword evidence="1" id="KW-0472">Membrane</keyword>